<keyword evidence="3" id="KW-1185">Reference proteome</keyword>
<dbReference type="RefSeq" id="WP_202102555.1">
    <property type="nucleotide sequence ID" value="NZ_JAERTY010000004.1"/>
</dbReference>
<dbReference type="Proteomes" id="UP000625283">
    <property type="component" value="Unassembled WGS sequence"/>
</dbReference>
<keyword evidence="1" id="KW-0812">Transmembrane</keyword>
<proteinExistence type="predicted"/>
<feature type="transmembrane region" description="Helical" evidence="1">
    <location>
        <begin position="109"/>
        <end position="131"/>
    </location>
</feature>
<feature type="transmembrane region" description="Helical" evidence="1">
    <location>
        <begin position="71"/>
        <end position="88"/>
    </location>
</feature>
<accession>A0ABS1R262</accession>
<gene>
    <name evidence="2" type="ORF">JKG61_08535</name>
</gene>
<feature type="transmembrane region" description="Helical" evidence="1">
    <location>
        <begin position="35"/>
        <end position="59"/>
    </location>
</feature>
<sequence length="173" mass="19805">MARVFIFNIVRFLILIILQIAVFKNIGYYNIATLFPYILIILLLPTGIPNFFLFLLALLTGLTVDAFYDSIGVHAAACVALAWFRIFFHKITLDVEEQAFQTPSWGNMGFKWFSTYLLLGTLVHHLVLFLTEVFSFQNILHTLASIFFSSLFTVVVILLISLITYNRKSRLAN</sequence>
<evidence type="ECO:0000256" key="1">
    <source>
        <dbReference type="SAM" id="Phobius"/>
    </source>
</evidence>
<organism evidence="2 3">
    <name type="scientific">Sphingobacterium faecale</name>
    <dbReference type="NCBI Taxonomy" id="2803775"/>
    <lineage>
        <taxon>Bacteria</taxon>
        <taxon>Pseudomonadati</taxon>
        <taxon>Bacteroidota</taxon>
        <taxon>Sphingobacteriia</taxon>
        <taxon>Sphingobacteriales</taxon>
        <taxon>Sphingobacteriaceae</taxon>
        <taxon>Sphingobacterium</taxon>
    </lineage>
</organism>
<dbReference type="EMBL" id="JAERTY010000004">
    <property type="protein sequence ID" value="MBL1408792.1"/>
    <property type="molecule type" value="Genomic_DNA"/>
</dbReference>
<evidence type="ECO:0000313" key="2">
    <source>
        <dbReference type="EMBL" id="MBL1408792.1"/>
    </source>
</evidence>
<name>A0ABS1R262_9SPHI</name>
<reference evidence="2 3" key="1">
    <citation type="submission" date="2021-01" db="EMBL/GenBank/DDBJ databases">
        <title>C459-1 draft genome sequence.</title>
        <authorList>
            <person name="Zhang X.-F."/>
        </authorList>
    </citation>
    <scope>NUCLEOTIDE SEQUENCE [LARGE SCALE GENOMIC DNA]</scope>
    <source>
        <strain evidence="3">C459-1</strain>
    </source>
</reference>
<keyword evidence="1" id="KW-0472">Membrane</keyword>
<keyword evidence="1" id="KW-1133">Transmembrane helix</keyword>
<protein>
    <submittedName>
        <fullName evidence="2">Rod shape-determining protein MreD</fullName>
    </submittedName>
</protein>
<comment type="caution">
    <text evidence="2">The sequence shown here is derived from an EMBL/GenBank/DDBJ whole genome shotgun (WGS) entry which is preliminary data.</text>
</comment>
<feature type="transmembrane region" description="Helical" evidence="1">
    <location>
        <begin position="6"/>
        <end position="23"/>
    </location>
</feature>
<evidence type="ECO:0000313" key="3">
    <source>
        <dbReference type="Proteomes" id="UP000625283"/>
    </source>
</evidence>
<feature type="transmembrane region" description="Helical" evidence="1">
    <location>
        <begin position="143"/>
        <end position="165"/>
    </location>
</feature>